<protein>
    <submittedName>
        <fullName evidence="1">Uncharacterized protein</fullName>
    </submittedName>
</protein>
<organism evidence="1 2">
    <name type="scientific">Acanthoscelides obtectus</name>
    <name type="common">Bean weevil</name>
    <name type="synonym">Bruchus obtectus</name>
    <dbReference type="NCBI Taxonomy" id="200917"/>
    <lineage>
        <taxon>Eukaryota</taxon>
        <taxon>Metazoa</taxon>
        <taxon>Ecdysozoa</taxon>
        <taxon>Arthropoda</taxon>
        <taxon>Hexapoda</taxon>
        <taxon>Insecta</taxon>
        <taxon>Pterygota</taxon>
        <taxon>Neoptera</taxon>
        <taxon>Endopterygota</taxon>
        <taxon>Coleoptera</taxon>
        <taxon>Polyphaga</taxon>
        <taxon>Cucujiformia</taxon>
        <taxon>Chrysomeloidea</taxon>
        <taxon>Chrysomelidae</taxon>
        <taxon>Bruchinae</taxon>
        <taxon>Bruchini</taxon>
        <taxon>Acanthoscelides</taxon>
    </lineage>
</organism>
<dbReference type="Proteomes" id="UP001152888">
    <property type="component" value="Unassembled WGS sequence"/>
</dbReference>
<proteinExistence type="predicted"/>
<dbReference type="OrthoDB" id="687730at2759"/>
<sequence>MKMETNSRIQVAVLKVHSKEFPLYKGLNVIGKNKAATLNIVNLI</sequence>
<evidence type="ECO:0000313" key="1">
    <source>
        <dbReference type="EMBL" id="CAH2006313.1"/>
    </source>
</evidence>
<keyword evidence="2" id="KW-1185">Reference proteome</keyword>
<dbReference type="EMBL" id="CAKOFQ010007681">
    <property type="protein sequence ID" value="CAH2006313.1"/>
    <property type="molecule type" value="Genomic_DNA"/>
</dbReference>
<accession>A0A9P0LZK8</accession>
<dbReference type="AlphaFoldDB" id="A0A9P0LZK8"/>
<name>A0A9P0LZK8_ACAOB</name>
<evidence type="ECO:0000313" key="2">
    <source>
        <dbReference type="Proteomes" id="UP001152888"/>
    </source>
</evidence>
<comment type="caution">
    <text evidence="1">The sequence shown here is derived from an EMBL/GenBank/DDBJ whole genome shotgun (WGS) entry which is preliminary data.</text>
</comment>
<reference evidence="1" key="1">
    <citation type="submission" date="2022-03" db="EMBL/GenBank/DDBJ databases">
        <authorList>
            <person name="Sayadi A."/>
        </authorList>
    </citation>
    <scope>NUCLEOTIDE SEQUENCE</scope>
</reference>
<gene>
    <name evidence="1" type="ORF">ACAOBT_LOCUS29019</name>
</gene>